<keyword evidence="4" id="KW-0964">Secreted</keyword>
<gene>
    <name evidence="9" type="ORF">GN244_ATG04601</name>
    <name evidence="10" type="ORF">GN958_ATG19916</name>
</gene>
<reference evidence="9" key="1">
    <citation type="submission" date="2020-04" db="EMBL/GenBank/DDBJ databases">
        <title>Hybrid Assembly of Korean Phytophthora infestans isolates.</title>
        <authorList>
            <person name="Prokchorchik M."/>
            <person name="Lee Y."/>
            <person name="Seo J."/>
            <person name="Cho J.-H."/>
            <person name="Park Y.-E."/>
            <person name="Jang D.-C."/>
            <person name="Im J.-S."/>
            <person name="Choi J.-G."/>
            <person name="Park H.-J."/>
            <person name="Lee G.-B."/>
            <person name="Lee Y.-G."/>
            <person name="Hong S.-Y."/>
            <person name="Cho K."/>
            <person name="Sohn K.H."/>
        </authorList>
    </citation>
    <scope>NUCLEOTIDE SEQUENCE</scope>
    <source>
        <strain evidence="9">KR_1_A1</strain>
        <strain evidence="10">KR_2_A2</strain>
    </source>
</reference>
<organism evidence="9 11">
    <name type="scientific">Phytophthora infestans</name>
    <name type="common">Potato late blight agent</name>
    <name type="synonym">Botrytis infestans</name>
    <dbReference type="NCBI Taxonomy" id="4787"/>
    <lineage>
        <taxon>Eukaryota</taxon>
        <taxon>Sar</taxon>
        <taxon>Stramenopiles</taxon>
        <taxon>Oomycota</taxon>
        <taxon>Peronosporomycetes</taxon>
        <taxon>Peronosporales</taxon>
        <taxon>Peronosporaceae</taxon>
        <taxon>Phytophthora</taxon>
    </lineage>
</organism>
<evidence type="ECO:0000256" key="1">
    <source>
        <dbReference type="ARBA" id="ARBA00004340"/>
    </source>
</evidence>
<evidence type="ECO:0000256" key="3">
    <source>
        <dbReference type="ARBA" id="ARBA00010400"/>
    </source>
</evidence>
<dbReference type="AlphaFoldDB" id="A0A833SZT8"/>
<dbReference type="Pfam" id="PF22748">
    <property type="entry name" value="PexRD54_WY"/>
    <property type="match status" value="1"/>
</dbReference>
<feature type="domain" description="RxLR effector PexRD54 WY" evidence="8">
    <location>
        <begin position="124"/>
        <end position="162"/>
    </location>
</feature>
<keyword evidence="5" id="KW-0732">Signal</keyword>
<evidence type="ECO:0000259" key="7">
    <source>
        <dbReference type="Pfam" id="PF18634"/>
    </source>
</evidence>
<evidence type="ECO:0000256" key="5">
    <source>
        <dbReference type="ARBA" id="ARBA00022729"/>
    </source>
</evidence>
<dbReference type="InterPro" id="IPR040786">
    <property type="entry name" value="RXLR_WY"/>
</dbReference>
<dbReference type="Pfam" id="PF18634">
    <property type="entry name" value="RXLR_WY"/>
    <property type="match status" value="1"/>
</dbReference>
<dbReference type="EMBL" id="JAACNO010002776">
    <property type="protein sequence ID" value="KAF4130911.1"/>
    <property type="molecule type" value="Genomic_DNA"/>
</dbReference>
<dbReference type="Proteomes" id="UP000704712">
    <property type="component" value="Unassembled WGS sequence"/>
</dbReference>
<keyword evidence="11" id="KW-1185">Reference proteome</keyword>
<dbReference type="EMBL" id="WSZM01000092">
    <property type="protein sequence ID" value="KAF4043123.1"/>
    <property type="molecule type" value="Genomic_DNA"/>
</dbReference>
<proteinExistence type="inferred from homology"/>
<dbReference type="InterPro" id="IPR054463">
    <property type="entry name" value="PexRD54_WY"/>
</dbReference>
<accession>A0A833SZT8</accession>
<evidence type="ECO:0000256" key="6">
    <source>
        <dbReference type="ARBA" id="ARBA00023026"/>
    </source>
</evidence>
<protein>
    <submittedName>
        <fullName evidence="9">RXLR domain-containing protein WY</fullName>
    </submittedName>
    <submittedName>
        <fullName evidence="10">RXLR phytopathogen effector protein WY-domain</fullName>
    </submittedName>
</protein>
<dbReference type="Proteomes" id="UP000602510">
    <property type="component" value="Unassembled WGS sequence"/>
</dbReference>
<keyword evidence="6" id="KW-0843">Virulence</keyword>
<dbReference type="GO" id="GO:0005576">
    <property type="term" value="C:extracellular region"/>
    <property type="evidence" value="ECO:0007669"/>
    <property type="project" value="UniProtKB-SubCell"/>
</dbReference>
<evidence type="ECO:0000256" key="2">
    <source>
        <dbReference type="ARBA" id="ARBA00004613"/>
    </source>
</evidence>
<sequence>MNGEPNTDDKTNQERGWIQRFDKLKITDPEVIFQRLSKTKTIGTLDDNPTYIKWLKNVVKYRNKHGGELWLSDDKVFDLLKSAKSEEGLATLFEMLRQAPQTKSLAENMQVRMVLSLPSSHRAVNEAWLNSRETPQHVFQILRLGDASLDNNPLFIQWLRYIELYAARVGGNSYSDIYFVLKNAKPVNEVRFGTILQSLKETSDLKPLAGSLQTQLYQKLTLSPLAFERHLSIPVSIVASKLPTTDPRYGNLKAYTIYFAERQGGDILDKVKTLVADGDLFNAVTVASKS</sequence>
<comment type="subcellular location">
    <subcellularLocation>
        <location evidence="1">Host cell</location>
    </subcellularLocation>
    <subcellularLocation>
        <location evidence="2">Secreted</location>
    </subcellularLocation>
</comment>
<comment type="caution">
    <text evidence="9">The sequence shown here is derived from an EMBL/GenBank/DDBJ whole genome shotgun (WGS) entry which is preliminary data.</text>
</comment>
<evidence type="ECO:0000259" key="8">
    <source>
        <dbReference type="Pfam" id="PF22748"/>
    </source>
</evidence>
<comment type="similarity">
    <text evidence="3">Belongs to the RxLR effector family.</text>
</comment>
<evidence type="ECO:0000313" key="11">
    <source>
        <dbReference type="Proteomes" id="UP000602510"/>
    </source>
</evidence>
<evidence type="ECO:0000313" key="9">
    <source>
        <dbReference type="EMBL" id="KAF4043123.1"/>
    </source>
</evidence>
<evidence type="ECO:0000256" key="4">
    <source>
        <dbReference type="ARBA" id="ARBA00022525"/>
    </source>
</evidence>
<name>A0A833SZT8_PHYIN</name>
<feature type="domain" description="RXLR phytopathogen effector protein WY-domain" evidence="7">
    <location>
        <begin position="61"/>
        <end position="110"/>
    </location>
</feature>
<dbReference type="GO" id="GO:0043657">
    <property type="term" value="C:host cell"/>
    <property type="evidence" value="ECO:0007669"/>
    <property type="project" value="UniProtKB-SubCell"/>
</dbReference>
<evidence type="ECO:0000313" key="10">
    <source>
        <dbReference type="EMBL" id="KAF4130911.1"/>
    </source>
</evidence>